<comment type="caution">
    <text evidence="2">The sequence shown here is derived from an EMBL/GenBank/DDBJ whole genome shotgun (WGS) entry which is preliminary data.</text>
</comment>
<dbReference type="RefSeq" id="WP_225399361.1">
    <property type="nucleotide sequence ID" value="NZ_JAYJJQ010000001.1"/>
</dbReference>
<sequence length="560" mass="61667">MIRKLTGLVLGCSLLFASAGCGGAGSGEIFRAVISPPIPAGAQELSNPARGQYEDLMVTLFPQGNPAQKRYQDWPKSYDASLRIAWRDLQPVDPRTLPHDATDDQKYDFRIIDDTLAQLATRHMRMTLRVYAYNSCCNAHYPNDTNAASPDWLRTLPGTTTSHPGPSGTSGPAITHVVPNWNDSGYLDHFTELLAALGRRYDHDERLSVFEFSGYGDFSENHNAYLRDALGVPGPGPYESPDALGYVSQFKDQNITKASIERLVKANVDAFPHTQLVVTPNNPEIVRELLDDGVTRRLSAPVGIRSDCLGVYAPLPVWAESSKSYYVTSKDPVIDKLERRMLTAPVITEWCELPEGTDAADYYRKGLRDIVRYHVSMTSSVNFADRNSDQPMKPELYLLWADANVAAGYRYSVAGQAKSESLRDGTAKITVNWTNYGSAATTERWAPSYRLIDFSGTVVRTIDSAVDLHELVHDGGPGAAAEQPVPASVKEPVQLDVADLPPGHYTLQGAVTWQQHKPDASHVVDYPPMHLARDGRDAQGWYPIATLDIPRSALTAAPQR</sequence>
<evidence type="ECO:0000256" key="1">
    <source>
        <dbReference type="SAM" id="SignalP"/>
    </source>
</evidence>
<feature type="signal peptide" evidence="1">
    <location>
        <begin position="1"/>
        <end position="19"/>
    </location>
</feature>
<evidence type="ECO:0008006" key="4">
    <source>
        <dbReference type="Google" id="ProtNLM"/>
    </source>
</evidence>
<dbReference type="EMBL" id="JAYJJQ010000001">
    <property type="protein sequence ID" value="MEB3067795.1"/>
    <property type="molecule type" value="Genomic_DNA"/>
</dbReference>
<organism evidence="2 3">
    <name type="scientific">[Mycobacterium] vasticus</name>
    <dbReference type="NCBI Taxonomy" id="2875777"/>
    <lineage>
        <taxon>Bacteria</taxon>
        <taxon>Bacillati</taxon>
        <taxon>Actinomycetota</taxon>
        <taxon>Actinomycetes</taxon>
        <taxon>Mycobacteriales</taxon>
        <taxon>Mycobacteriaceae</taxon>
        <taxon>Mycolicibacter</taxon>
    </lineage>
</organism>
<dbReference type="Proteomes" id="UP001299283">
    <property type="component" value="Unassembled WGS sequence"/>
</dbReference>
<name>A0ABU5YRQ5_9MYCO</name>
<dbReference type="PROSITE" id="PS51257">
    <property type="entry name" value="PROKAR_LIPOPROTEIN"/>
    <property type="match status" value="1"/>
</dbReference>
<evidence type="ECO:0000313" key="2">
    <source>
        <dbReference type="EMBL" id="MEB3067795.1"/>
    </source>
</evidence>
<accession>A0ABU5YRQ5</accession>
<dbReference type="Gene3D" id="3.20.20.80">
    <property type="entry name" value="Glycosidases"/>
    <property type="match status" value="1"/>
</dbReference>
<protein>
    <recommendedName>
        <fullName evidence="4">DUF4832 domain-containing protein</fullName>
    </recommendedName>
</protein>
<proteinExistence type="predicted"/>
<evidence type="ECO:0000313" key="3">
    <source>
        <dbReference type="Proteomes" id="UP001299283"/>
    </source>
</evidence>
<keyword evidence="1" id="KW-0732">Signal</keyword>
<keyword evidence="3" id="KW-1185">Reference proteome</keyword>
<reference evidence="2 3" key="1">
    <citation type="submission" date="2023-12" db="EMBL/GenBank/DDBJ databases">
        <title>Description of new species of Mycobacterium terrae complex isolated from sewage at the Sao Paulo Zoological Park Foundation in Brazil.</title>
        <authorList>
            <person name="Romagnoli C.L."/>
            <person name="Conceicao E.C."/>
            <person name="Machado E."/>
            <person name="Barreto L.B.P.F."/>
            <person name="Sharma A."/>
            <person name="Silva N.M."/>
            <person name="Marques L.E."/>
            <person name="Juliana M.A."/>
            <person name="Lourenco M.C.S."/>
            <person name="Digiampietri L.A."/>
            <person name="Suffys P.N."/>
            <person name="Viana-Niero C."/>
        </authorList>
    </citation>
    <scope>NUCLEOTIDE SEQUENCE [LARGE SCALE GENOMIC DNA]</scope>
    <source>
        <strain evidence="2 3">MYC017</strain>
    </source>
</reference>
<feature type="chain" id="PRO_5047141365" description="DUF4832 domain-containing protein" evidence="1">
    <location>
        <begin position="20"/>
        <end position="560"/>
    </location>
</feature>
<gene>
    <name evidence="2" type="ORF">K5L39_01210</name>
</gene>